<dbReference type="NCBIfam" id="TIGR00125">
    <property type="entry name" value="cyt_tran_rel"/>
    <property type="match status" value="1"/>
</dbReference>
<dbReference type="SUPFAM" id="SSF52374">
    <property type="entry name" value="Nucleotidylyl transferase"/>
    <property type="match status" value="1"/>
</dbReference>
<feature type="domain" description="Cytidyltransferase-like" evidence="3">
    <location>
        <begin position="20"/>
        <end position="140"/>
    </location>
</feature>
<evidence type="ECO:0000313" key="4">
    <source>
        <dbReference type="EMBL" id="GAG64213.1"/>
    </source>
</evidence>
<protein>
    <recommendedName>
        <fullName evidence="3">Cytidyltransferase-like domain-containing protein</fullName>
    </recommendedName>
</protein>
<evidence type="ECO:0000256" key="2">
    <source>
        <dbReference type="ARBA" id="ARBA00022695"/>
    </source>
</evidence>
<gene>
    <name evidence="4" type="ORF">S01H4_20419</name>
</gene>
<comment type="caution">
    <text evidence="4">The sequence shown here is derived from an EMBL/GenBank/DDBJ whole genome shotgun (WGS) entry which is preliminary data.</text>
</comment>
<dbReference type="PANTHER" id="PTHR43793">
    <property type="entry name" value="FAD SYNTHASE"/>
    <property type="match status" value="1"/>
</dbReference>
<dbReference type="AlphaFoldDB" id="X0ZUP6"/>
<dbReference type="GO" id="GO:0016779">
    <property type="term" value="F:nucleotidyltransferase activity"/>
    <property type="evidence" value="ECO:0007669"/>
    <property type="project" value="UniProtKB-KW"/>
</dbReference>
<sequence length="152" mass="17836">MTQSAKHKKVSRKEQILGYTSGVFDMFHVGHLNILNRAKSLCDRLIVGVTTDELVSYKNTEAVVPFWERIEIVKNIKCVDLAIPQDNLDKYVIWEKLKFDVMFIGDDWFDTERFKEYEEKLSRVGVEIIYLPYTKGVSTSVRKKKREELVRT</sequence>
<dbReference type="InterPro" id="IPR004821">
    <property type="entry name" value="Cyt_trans-like"/>
</dbReference>
<dbReference type="InterPro" id="IPR014729">
    <property type="entry name" value="Rossmann-like_a/b/a_fold"/>
</dbReference>
<reference evidence="4" key="1">
    <citation type="journal article" date="2014" name="Front. Microbiol.">
        <title>High frequency of phylogenetically diverse reductive dehalogenase-homologous genes in deep subseafloor sedimentary metagenomes.</title>
        <authorList>
            <person name="Kawai M."/>
            <person name="Futagami T."/>
            <person name="Toyoda A."/>
            <person name="Takaki Y."/>
            <person name="Nishi S."/>
            <person name="Hori S."/>
            <person name="Arai W."/>
            <person name="Tsubouchi T."/>
            <person name="Morono Y."/>
            <person name="Uchiyama I."/>
            <person name="Ito T."/>
            <person name="Fujiyama A."/>
            <person name="Inagaki F."/>
            <person name="Takami H."/>
        </authorList>
    </citation>
    <scope>NUCLEOTIDE SEQUENCE</scope>
    <source>
        <strain evidence="4">Expedition CK06-06</strain>
    </source>
</reference>
<evidence type="ECO:0000259" key="3">
    <source>
        <dbReference type="Pfam" id="PF01467"/>
    </source>
</evidence>
<evidence type="ECO:0000256" key="1">
    <source>
        <dbReference type="ARBA" id="ARBA00022679"/>
    </source>
</evidence>
<dbReference type="Gene3D" id="3.40.50.620">
    <property type="entry name" value="HUPs"/>
    <property type="match status" value="1"/>
</dbReference>
<accession>X0ZUP6</accession>
<organism evidence="4">
    <name type="scientific">marine sediment metagenome</name>
    <dbReference type="NCBI Taxonomy" id="412755"/>
    <lineage>
        <taxon>unclassified sequences</taxon>
        <taxon>metagenomes</taxon>
        <taxon>ecological metagenomes</taxon>
    </lineage>
</organism>
<keyword evidence="1" id="KW-0808">Transferase</keyword>
<dbReference type="EMBL" id="BART01009179">
    <property type="protein sequence ID" value="GAG64213.1"/>
    <property type="molecule type" value="Genomic_DNA"/>
</dbReference>
<dbReference type="Pfam" id="PF01467">
    <property type="entry name" value="CTP_transf_like"/>
    <property type="match status" value="1"/>
</dbReference>
<keyword evidence="2" id="KW-0548">Nucleotidyltransferase</keyword>
<dbReference type="InterPro" id="IPR050385">
    <property type="entry name" value="Archaeal_FAD_synthase"/>
</dbReference>
<name>X0ZUP6_9ZZZZ</name>
<dbReference type="PANTHER" id="PTHR43793:SF1">
    <property type="entry name" value="FAD SYNTHASE"/>
    <property type="match status" value="1"/>
</dbReference>
<proteinExistence type="predicted"/>